<dbReference type="CDD" id="cd06558">
    <property type="entry name" value="crotonase-like"/>
    <property type="match status" value="1"/>
</dbReference>
<evidence type="ECO:0000256" key="1">
    <source>
        <dbReference type="ARBA" id="ARBA00005254"/>
    </source>
</evidence>
<keyword evidence="5" id="KW-1185">Reference proteome</keyword>
<dbReference type="Gene3D" id="1.10.12.10">
    <property type="entry name" value="Lyase 2-enoyl-coa Hydratase, Chain A, domain 2"/>
    <property type="match status" value="1"/>
</dbReference>
<dbReference type="InterPro" id="IPR001753">
    <property type="entry name" value="Enoyl-CoA_hydra/iso"/>
</dbReference>
<proteinExistence type="inferred from homology"/>
<dbReference type="Proteomes" id="UP000823046">
    <property type="component" value="Unassembled WGS sequence"/>
</dbReference>
<dbReference type="SUPFAM" id="SSF52096">
    <property type="entry name" value="ClpP/crotonase"/>
    <property type="match status" value="1"/>
</dbReference>
<gene>
    <name evidence="4" type="ORF">IE077_001388</name>
</gene>
<comment type="similarity">
    <text evidence="1 3">Belongs to the enoyl-CoA hydratase/isomerase family.</text>
</comment>
<dbReference type="InterPro" id="IPR014748">
    <property type="entry name" value="Enoyl-CoA_hydra_C"/>
</dbReference>
<evidence type="ECO:0000256" key="2">
    <source>
        <dbReference type="ARBA" id="ARBA00023239"/>
    </source>
</evidence>
<sequence>MATVMKGRISAFGCHAIKNTSYFSFRFKRNFSSCMLSSFCNFESRMIECNTKPQNLHHQHSKFFSSSAAVMEQSSEYSNLLVSKFPDKAVALVRLYRPKSMNALCMALCEELVAVLEKLDKDSSVRAIVLTGTEKAFAAGADIREMSGKNYATVAAEDMFRKYKAIEGIRKPIIAAVNGYALGGGCEIAMMCDIILAGDKAKFGQPEILIGTIPGMGGTQRLTRAVGKSLAMEWILTGRQITAKEAADAGLVSRVIESSILEEEALKLAETIASHSQPAIISAKECVNRAYESSLQEGLLYELRAFHSTFASEDRSEGMTAFVEKRPPVWKHT</sequence>
<dbReference type="Gene3D" id="3.90.226.10">
    <property type="entry name" value="2-enoyl-CoA Hydratase, Chain A, domain 1"/>
    <property type="match status" value="1"/>
</dbReference>
<evidence type="ECO:0000313" key="4">
    <source>
        <dbReference type="EMBL" id="KAF8819216.1"/>
    </source>
</evidence>
<evidence type="ECO:0000313" key="5">
    <source>
        <dbReference type="Proteomes" id="UP000823046"/>
    </source>
</evidence>
<dbReference type="InterPro" id="IPR029045">
    <property type="entry name" value="ClpP/crotonase-like_dom_sf"/>
</dbReference>
<reference evidence="4 5" key="1">
    <citation type="journal article" date="2020" name="bioRxiv">
        <title>Metabolic contributions of an alphaproteobacterial endosymbiont in the apicomplexan Cardiosporidium cionae.</title>
        <authorList>
            <person name="Hunter E.S."/>
            <person name="Paight C.J."/>
            <person name="Lane C.E."/>
        </authorList>
    </citation>
    <scope>NUCLEOTIDE SEQUENCE [LARGE SCALE GENOMIC DNA]</scope>
    <source>
        <strain evidence="4">ESH_2018</strain>
    </source>
</reference>
<dbReference type="InterPro" id="IPR018376">
    <property type="entry name" value="Enoyl-CoA_hyd/isom_CS"/>
</dbReference>
<dbReference type="Pfam" id="PF00378">
    <property type="entry name" value="ECH_1"/>
    <property type="match status" value="1"/>
</dbReference>
<keyword evidence="2" id="KW-0456">Lyase</keyword>
<protein>
    <submittedName>
        <fullName evidence="4">Enoyl-CoA hydratase/isomerase family protein</fullName>
    </submittedName>
</protein>
<evidence type="ECO:0000256" key="3">
    <source>
        <dbReference type="RuleBase" id="RU003707"/>
    </source>
</evidence>
<organism evidence="4 5">
    <name type="scientific">Cardiosporidium cionae</name>
    <dbReference type="NCBI Taxonomy" id="476202"/>
    <lineage>
        <taxon>Eukaryota</taxon>
        <taxon>Sar</taxon>
        <taxon>Alveolata</taxon>
        <taxon>Apicomplexa</taxon>
        <taxon>Aconoidasida</taxon>
        <taxon>Nephromycida</taxon>
        <taxon>Cardiosporidium</taxon>
    </lineage>
</organism>
<dbReference type="PROSITE" id="PS00166">
    <property type="entry name" value="ENOYL_COA_HYDRATASE"/>
    <property type="match status" value="1"/>
</dbReference>
<comment type="caution">
    <text evidence="4">The sequence shown here is derived from an EMBL/GenBank/DDBJ whole genome shotgun (WGS) entry which is preliminary data.</text>
</comment>
<dbReference type="EMBL" id="JADAQX010000885">
    <property type="protein sequence ID" value="KAF8819216.1"/>
    <property type="molecule type" value="Genomic_DNA"/>
</dbReference>
<name>A0ABQ7J5F8_9APIC</name>
<accession>A0ABQ7J5F8</accession>
<dbReference type="PANTHER" id="PTHR11941">
    <property type="entry name" value="ENOYL-COA HYDRATASE-RELATED"/>
    <property type="match status" value="1"/>
</dbReference>
<dbReference type="PANTHER" id="PTHR11941:SF54">
    <property type="entry name" value="ENOYL-COA HYDRATASE, MITOCHONDRIAL"/>
    <property type="match status" value="1"/>
</dbReference>